<evidence type="ECO:0000313" key="1">
    <source>
        <dbReference type="EMBL" id="MEQ2230384.1"/>
    </source>
</evidence>
<protein>
    <submittedName>
        <fullName evidence="1">Uncharacterized protein</fullName>
    </submittedName>
</protein>
<dbReference type="Proteomes" id="UP001482620">
    <property type="component" value="Unassembled WGS sequence"/>
</dbReference>
<comment type="caution">
    <text evidence="1">The sequence shown here is derived from an EMBL/GenBank/DDBJ whole genome shotgun (WGS) entry which is preliminary data.</text>
</comment>
<sequence>MMTELAMRCLVGLQRRQVLGRPADLQRRQMLERLAEPQRRQKLELKLVTSLQQKLDLALVVVQGCLPDHRRRLELERQVILATYTRFSQHPLLPGYNKLCR</sequence>
<organism evidence="1 2">
    <name type="scientific">Ilyodon furcidens</name>
    <name type="common">goldbreast splitfin</name>
    <dbReference type="NCBI Taxonomy" id="33524"/>
    <lineage>
        <taxon>Eukaryota</taxon>
        <taxon>Metazoa</taxon>
        <taxon>Chordata</taxon>
        <taxon>Craniata</taxon>
        <taxon>Vertebrata</taxon>
        <taxon>Euteleostomi</taxon>
        <taxon>Actinopterygii</taxon>
        <taxon>Neopterygii</taxon>
        <taxon>Teleostei</taxon>
        <taxon>Neoteleostei</taxon>
        <taxon>Acanthomorphata</taxon>
        <taxon>Ovalentaria</taxon>
        <taxon>Atherinomorphae</taxon>
        <taxon>Cyprinodontiformes</taxon>
        <taxon>Goodeidae</taxon>
        <taxon>Ilyodon</taxon>
    </lineage>
</organism>
<evidence type="ECO:0000313" key="2">
    <source>
        <dbReference type="Proteomes" id="UP001482620"/>
    </source>
</evidence>
<reference evidence="1 2" key="1">
    <citation type="submission" date="2021-06" db="EMBL/GenBank/DDBJ databases">
        <authorList>
            <person name="Palmer J.M."/>
        </authorList>
    </citation>
    <scope>NUCLEOTIDE SEQUENCE [LARGE SCALE GENOMIC DNA]</scope>
    <source>
        <strain evidence="2">if_2019</strain>
        <tissue evidence="1">Muscle</tissue>
    </source>
</reference>
<gene>
    <name evidence="1" type="ORF">ILYODFUR_028744</name>
</gene>
<name>A0ABV0TD19_9TELE</name>
<dbReference type="EMBL" id="JAHRIQ010027150">
    <property type="protein sequence ID" value="MEQ2230384.1"/>
    <property type="molecule type" value="Genomic_DNA"/>
</dbReference>
<proteinExistence type="predicted"/>
<accession>A0ABV0TD19</accession>
<keyword evidence="2" id="KW-1185">Reference proteome</keyword>